<dbReference type="Gene3D" id="1.10.287.110">
    <property type="entry name" value="DnaJ domain"/>
    <property type="match status" value="1"/>
</dbReference>
<dbReference type="Pfam" id="PF00226">
    <property type="entry name" value="DnaJ"/>
    <property type="match status" value="1"/>
</dbReference>
<dbReference type="SUPFAM" id="SSF46565">
    <property type="entry name" value="Chaperone J-domain"/>
    <property type="match status" value="1"/>
</dbReference>
<organism evidence="3 4">
    <name type="scientific">Alternaria arborescens</name>
    <dbReference type="NCBI Taxonomy" id="156630"/>
    <lineage>
        <taxon>Eukaryota</taxon>
        <taxon>Fungi</taxon>
        <taxon>Dikarya</taxon>
        <taxon>Ascomycota</taxon>
        <taxon>Pezizomycotina</taxon>
        <taxon>Dothideomycetes</taxon>
        <taxon>Pleosporomycetidae</taxon>
        <taxon>Pleosporales</taxon>
        <taxon>Pleosporineae</taxon>
        <taxon>Pleosporaceae</taxon>
        <taxon>Alternaria</taxon>
        <taxon>Alternaria sect. Alternaria</taxon>
    </lineage>
</organism>
<sequence>MTLVFRSSTPHSRVPYLQLSDMAKASVSLDTLGPFLVWQFLIPVAAGWTQSVLYSIFIRAGDPKPQPGTPRYIKHRRNILIAIYAAYFAFTIYEVDFNLQRSSNAYNDLGVPIDVDESGLNSRFRRLTIRYHPDKIGPNVDRDRANDFYVHLKHARDIILDPAKRFAYDRFGPTIFAQCQSCLTIKDYTDSALLTAVTTYGALLIVLVGANALGFLTDGSYWRYLGLLAVATFEVRTALRPDHPTILSKYLNPLVASTHFRPAYLPFQIITIIKKAAISLTQFLALLMPLYRADPQHPTKPTDDTEDTRHKQLDRLSGLVAESNKDANRLLELESIPYRDNERAKSELREALKKYMVQNVVHQEREVRNAMGEVMMRRRTGVPHGAVGTR</sequence>
<feature type="domain" description="J" evidence="2">
    <location>
        <begin position="104"/>
        <end position="172"/>
    </location>
</feature>
<dbReference type="AlphaFoldDB" id="A0A4Q4SM35"/>
<feature type="transmembrane region" description="Helical" evidence="1">
    <location>
        <begin position="36"/>
        <end position="57"/>
    </location>
</feature>
<dbReference type="PRINTS" id="PR00625">
    <property type="entry name" value="JDOMAIN"/>
</dbReference>
<protein>
    <recommendedName>
        <fullName evidence="2">J domain-containing protein</fullName>
    </recommendedName>
</protein>
<comment type="caution">
    <text evidence="3">The sequence shown here is derived from an EMBL/GenBank/DDBJ whole genome shotgun (WGS) entry which is preliminary data.</text>
</comment>
<evidence type="ECO:0000256" key="1">
    <source>
        <dbReference type="SAM" id="Phobius"/>
    </source>
</evidence>
<feature type="transmembrane region" description="Helical" evidence="1">
    <location>
        <begin position="193"/>
        <end position="216"/>
    </location>
</feature>
<proteinExistence type="predicted"/>
<keyword evidence="1" id="KW-1133">Transmembrane helix</keyword>
<dbReference type="PROSITE" id="PS50076">
    <property type="entry name" value="DNAJ_2"/>
    <property type="match status" value="1"/>
</dbReference>
<gene>
    <name evidence="3" type="ORF">AA0113_g1890</name>
</gene>
<keyword evidence="1" id="KW-0812">Transmembrane</keyword>
<name>A0A4Q4SM35_9PLEO</name>
<reference evidence="4" key="1">
    <citation type="journal article" date="2019" name="bioRxiv">
        <title>Genomics, evolutionary history and diagnostics of the Alternaria alternata species group including apple and Asian pear pathotypes.</title>
        <authorList>
            <person name="Armitage A.D."/>
            <person name="Cockerton H.M."/>
            <person name="Sreenivasaprasad S."/>
            <person name="Woodhall J.W."/>
            <person name="Lane C.R."/>
            <person name="Harrison R.J."/>
            <person name="Clarkson J.P."/>
        </authorList>
    </citation>
    <scope>NUCLEOTIDE SEQUENCE [LARGE SCALE GENOMIC DNA]</scope>
    <source>
        <strain evidence="4">RGR 97.0016</strain>
    </source>
</reference>
<evidence type="ECO:0000313" key="3">
    <source>
        <dbReference type="EMBL" id="RYO71661.1"/>
    </source>
</evidence>
<dbReference type="EMBL" id="PEJP01000006">
    <property type="protein sequence ID" value="RYO71661.1"/>
    <property type="molecule type" value="Genomic_DNA"/>
</dbReference>
<dbReference type="InterPro" id="IPR001623">
    <property type="entry name" value="DnaJ_domain"/>
</dbReference>
<feature type="transmembrane region" description="Helical" evidence="1">
    <location>
        <begin position="78"/>
        <end position="95"/>
    </location>
</feature>
<dbReference type="Proteomes" id="UP000293823">
    <property type="component" value="Unassembled WGS sequence"/>
</dbReference>
<evidence type="ECO:0000313" key="4">
    <source>
        <dbReference type="Proteomes" id="UP000293823"/>
    </source>
</evidence>
<keyword evidence="4" id="KW-1185">Reference proteome</keyword>
<dbReference type="OrthoDB" id="436519at2759"/>
<dbReference type="CDD" id="cd06257">
    <property type="entry name" value="DnaJ"/>
    <property type="match status" value="1"/>
</dbReference>
<keyword evidence="1" id="KW-0472">Membrane</keyword>
<accession>A0A4Q4SM35</accession>
<dbReference type="InterPro" id="IPR036869">
    <property type="entry name" value="J_dom_sf"/>
</dbReference>
<evidence type="ECO:0000259" key="2">
    <source>
        <dbReference type="PROSITE" id="PS50076"/>
    </source>
</evidence>